<sequence length="164" mass="17224">MHDILGGSNPTTRPVTGLLSSICSFCHPIGFYTPQGGIPIPNANGAIPTVNVVIGIPLGIGLAGITFAPNNNNNNQSNAQLHLGPDGLGLGFGTITVIDDVLTSQIELGQMMAFTMLFKEGEYGGTEKFKNAKGFAELRLLFPTGQVSIDGAKTLLKIIVHLSY</sequence>
<gene>
    <name evidence="1" type="ORF">D0Y65_026901</name>
</gene>
<dbReference type="PANTHER" id="PTHR46215">
    <property type="entry name" value="DIRIGENT PROTEIN 24-RELATED"/>
    <property type="match status" value="1"/>
</dbReference>
<organism evidence="1 2">
    <name type="scientific">Glycine soja</name>
    <name type="common">Wild soybean</name>
    <dbReference type="NCBI Taxonomy" id="3848"/>
    <lineage>
        <taxon>Eukaryota</taxon>
        <taxon>Viridiplantae</taxon>
        <taxon>Streptophyta</taxon>
        <taxon>Embryophyta</taxon>
        <taxon>Tracheophyta</taxon>
        <taxon>Spermatophyta</taxon>
        <taxon>Magnoliopsida</taxon>
        <taxon>eudicotyledons</taxon>
        <taxon>Gunneridae</taxon>
        <taxon>Pentapetalae</taxon>
        <taxon>rosids</taxon>
        <taxon>fabids</taxon>
        <taxon>Fabales</taxon>
        <taxon>Fabaceae</taxon>
        <taxon>Papilionoideae</taxon>
        <taxon>50 kb inversion clade</taxon>
        <taxon>NPAAA clade</taxon>
        <taxon>indigoferoid/millettioid clade</taxon>
        <taxon>Phaseoleae</taxon>
        <taxon>Glycine</taxon>
        <taxon>Glycine subgen. Soja</taxon>
    </lineage>
</organism>
<dbReference type="EMBL" id="QZWG01000010">
    <property type="protein sequence ID" value="RZB86978.1"/>
    <property type="molecule type" value="Genomic_DNA"/>
</dbReference>
<evidence type="ECO:0000313" key="2">
    <source>
        <dbReference type="Proteomes" id="UP000289340"/>
    </source>
</evidence>
<dbReference type="AlphaFoldDB" id="A0A445ILN5"/>
<reference evidence="1 2" key="1">
    <citation type="submission" date="2018-09" db="EMBL/GenBank/DDBJ databases">
        <title>A high-quality reference genome of wild soybean provides a powerful tool to mine soybean genomes.</title>
        <authorList>
            <person name="Xie M."/>
            <person name="Chung C.Y.L."/>
            <person name="Li M.-W."/>
            <person name="Wong F.-L."/>
            <person name="Chan T.-F."/>
            <person name="Lam H.-M."/>
        </authorList>
    </citation>
    <scope>NUCLEOTIDE SEQUENCE [LARGE SCALE GENOMIC DNA]</scope>
    <source>
        <strain evidence="2">cv. W05</strain>
        <tissue evidence="1">Hypocotyl of etiolated seedlings</tissue>
    </source>
</reference>
<dbReference type="Proteomes" id="UP000289340">
    <property type="component" value="Chromosome 10"/>
</dbReference>
<protein>
    <submittedName>
        <fullName evidence="1">Dirigent protein 18</fullName>
    </submittedName>
</protein>
<keyword evidence="2" id="KW-1185">Reference proteome</keyword>
<dbReference type="InterPro" id="IPR004265">
    <property type="entry name" value="Dirigent"/>
</dbReference>
<name>A0A445ILN5_GLYSO</name>
<comment type="caution">
    <text evidence="1">The sequence shown here is derived from an EMBL/GenBank/DDBJ whole genome shotgun (WGS) entry which is preliminary data.</text>
</comment>
<dbReference type="PANTHER" id="PTHR46215:SF1">
    <property type="entry name" value="DIRIGENT PROTEIN 18"/>
    <property type="match status" value="1"/>
</dbReference>
<proteinExistence type="predicted"/>
<evidence type="ECO:0000313" key="1">
    <source>
        <dbReference type="EMBL" id="RZB86978.1"/>
    </source>
</evidence>
<accession>A0A445ILN5</accession>